<dbReference type="Proteomes" id="UP000192790">
    <property type="component" value="Unassembled WGS sequence"/>
</dbReference>
<feature type="domain" description="Response regulatory" evidence="9">
    <location>
        <begin position="3"/>
        <end position="119"/>
    </location>
</feature>
<organism evidence="10 11">
    <name type="scientific">Papillibacter cinnamivorans DSM 12816</name>
    <dbReference type="NCBI Taxonomy" id="1122930"/>
    <lineage>
        <taxon>Bacteria</taxon>
        <taxon>Bacillati</taxon>
        <taxon>Bacillota</taxon>
        <taxon>Clostridia</taxon>
        <taxon>Eubacteriales</taxon>
        <taxon>Oscillospiraceae</taxon>
        <taxon>Papillibacter</taxon>
    </lineage>
</organism>
<evidence type="ECO:0000256" key="4">
    <source>
        <dbReference type="ARBA" id="ARBA00023125"/>
    </source>
</evidence>
<dbReference type="SUPFAM" id="SSF52172">
    <property type="entry name" value="CheY-like"/>
    <property type="match status" value="1"/>
</dbReference>
<dbReference type="CDD" id="cd06170">
    <property type="entry name" value="LuxR_C_like"/>
    <property type="match status" value="1"/>
</dbReference>
<name>A0A1W1YDB7_9FIRM</name>
<dbReference type="GO" id="GO:0006355">
    <property type="term" value="P:regulation of DNA-templated transcription"/>
    <property type="evidence" value="ECO:0007669"/>
    <property type="project" value="InterPro"/>
</dbReference>
<gene>
    <name evidence="10" type="ORF">SAMN02745168_0346</name>
</gene>
<keyword evidence="2 7" id="KW-0597">Phosphoprotein</keyword>
<dbReference type="GO" id="GO:0000160">
    <property type="term" value="P:phosphorelay signal transduction system"/>
    <property type="evidence" value="ECO:0007669"/>
    <property type="project" value="InterPro"/>
</dbReference>
<dbReference type="InterPro" id="IPR039420">
    <property type="entry name" value="WalR-like"/>
</dbReference>
<evidence type="ECO:0000256" key="6">
    <source>
        <dbReference type="ARBA" id="ARBA00024867"/>
    </source>
</evidence>
<evidence type="ECO:0000256" key="7">
    <source>
        <dbReference type="PROSITE-ProRule" id="PRU00169"/>
    </source>
</evidence>
<evidence type="ECO:0000256" key="3">
    <source>
        <dbReference type="ARBA" id="ARBA00023015"/>
    </source>
</evidence>
<evidence type="ECO:0000256" key="5">
    <source>
        <dbReference type="ARBA" id="ARBA00023163"/>
    </source>
</evidence>
<dbReference type="InterPro" id="IPR000792">
    <property type="entry name" value="Tscrpt_reg_LuxR_C"/>
</dbReference>
<dbReference type="PROSITE" id="PS50043">
    <property type="entry name" value="HTH_LUXR_2"/>
    <property type="match status" value="1"/>
</dbReference>
<dbReference type="PANTHER" id="PTHR43214">
    <property type="entry name" value="TWO-COMPONENT RESPONSE REGULATOR"/>
    <property type="match status" value="1"/>
</dbReference>
<comment type="function">
    <text evidence="6">May play the central regulatory role in sporulation. It may be an element of the effector pathway responsible for the activation of sporulation genes in response to nutritional stress. Spo0A may act in concert with spo0H (a sigma factor) to control the expression of some genes that are critical to the sporulation process.</text>
</comment>
<dbReference type="PROSITE" id="PS50110">
    <property type="entry name" value="RESPONSE_REGULATORY"/>
    <property type="match status" value="1"/>
</dbReference>
<keyword evidence="4 10" id="KW-0238">DNA-binding</keyword>
<accession>A0A1W1YDB7</accession>
<dbReference type="PRINTS" id="PR00038">
    <property type="entry name" value="HTHLUXR"/>
</dbReference>
<dbReference type="STRING" id="1122930.SAMN02745168_0346"/>
<dbReference type="GO" id="GO:0003677">
    <property type="term" value="F:DNA binding"/>
    <property type="evidence" value="ECO:0007669"/>
    <property type="project" value="UniProtKB-KW"/>
</dbReference>
<dbReference type="InterPro" id="IPR058245">
    <property type="entry name" value="NreC/VraR/RcsB-like_REC"/>
</dbReference>
<dbReference type="AlphaFoldDB" id="A0A1W1YDB7"/>
<dbReference type="SMART" id="SM00421">
    <property type="entry name" value="HTH_LUXR"/>
    <property type="match status" value="1"/>
</dbReference>
<dbReference type="RefSeq" id="WP_084232999.1">
    <property type="nucleotide sequence ID" value="NZ_FWXW01000001.1"/>
</dbReference>
<keyword evidence="5" id="KW-0804">Transcription</keyword>
<reference evidence="10 11" key="1">
    <citation type="submission" date="2017-04" db="EMBL/GenBank/DDBJ databases">
        <authorList>
            <person name="Afonso C.L."/>
            <person name="Miller P.J."/>
            <person name="Scott M.A."/>
            <person name="Spackman E."/>
            <person name="Goraichik I."/>
            <person name="Dimitrov K.M."/>
            <person name="Suarez D.L."/>
            <person name="Swayne D.E."/>
        </authorList>
    </citation>
    <scope>NUCLEOTIDE SEQUENCE [LARGE SCALE GENOMIC DNA]</scope>
    <source>
        <strain evidence="10 11">DSM 12816</strain>
    </source>
</reference>
<evidence type="ECO:0000259" key="9">
    <source>
        <dbReference type="PROSITE" id="PS50110"/>
    </source>
</evidence>
<dbReference type="InterPro" id="IPR001789">
    <property type="entry name" value="Sig_transdc_resp-reg_receiver"/>
</dbReference>
<dbReference type="SUPFAM" id="SSF46894">
    <property type="entry name" value="C-terminal effector domain of the bipartite response regulators"/>
    <property type="match status" value="1"/>
</dbReference>
<dbReference type="OrthoDB" id="9779069at2"/>
<sequence>MIKVAIADDQTLIRQMLSMILSQNGEFLVSGEAADGEELLRLCREHTPDVVLLDIKMPSYDGIYALNAIKSEFPETKVILLTTFGDEKNILRAFSGGADGYILKDIRPQMLISAIKSVCDGIFVAHESVAAVLRRHVCASVAGRSAQLDMADEIYDEYGLDITDRKILKYVTAGKSNREIAELLNFSEGTIKNRISRILSITGQKDRTQMAVFALKNELI</sequence>
<evidence type="ECO:0000256" key="1">
    <source>
        <dbReference type="ARBA" id="ARBA00018672"/>
    </source>
</evidence>
<dbReference type="Pfam" id="PF00196">
    <property type="entry name" value="GerE"/>
    <property type="match status" value="1"/>
</dbReference>
<dbReference type="CDD" id="cd17535">
    <property type="entry name" value="REC_NarL-like"/>
    <property type="match status" value="1"/>
</dbReference>
<feature type="modified residue" description="4-aspartylphosphate" evidence="7">
    <location>
        <position position="54"/>
    </location>
</feature>
<dbReference type="Pfam" id="PF00072">
    <property type="entry name" value="Response_reg"/>
    <property type="match status" value="1"/>
</dbReference>
<dbReference type="InterPro" id="IPR016032">
    <property type="entry name" value="Sig_transdc_resp-reg_C-effctor"/>
</dbReference>
<evidence type="ECO:0000313" key="10">
    <source>
        <dbReference type="EMBL" id="SMC34155.1"/>
    </source>
</evidence>
<keyword evidence="3" id="KW-0805">Transcription regulation</keyword>
<protein>
    <recommendedName>
        <fullName evidence="1">Stage 0 sporulation protein A homolog</fullName>
    </recommendedName>
</protein>
<dbReference type="SMART" id="SM00448">
    <property type="entry name" value="REC"/>
    <property type="match status" value="1"/>
</dbReference>
<proteinExistence type="predicted"/>
<keyword evidence="11" id="KW-1185">Reference proteome</keyword>
<dbReference type="Gene3D" id="3.40.50.2300">
    <property type="match status" value="1"/>
</dbReference>
<dbReference type="InterPro" id="IPR011006">
    <property type="entry name" value="CheY-like_superfamily"/>
</dbReference>
<evidence type="ECO:0000259" key="8">
    <source>
        <dbReference type="PROSITE" id="PS50043"/>
    </source>
</evidence>
<evidence type="ECO:0000313" key="11">
    <source>
        <dbReference type="Proteomes" id="UP000192790"/>
    </source>
</evidence>
<evidence type="ECO:0000256" key="2">
    <source>
        <dbReference type="ARBA" id="ARBA00022553"/>
    </source>
</evidence>
<dbReference type="EMBL" id="FWXW01000001">
    <property type="protein sequence ID" value="SMC34155.1"/>
    <property type="molecule type" value="Genomic_DNA"/>
</dbReference>
<feature type="domain" description="HTH luxR-type" evidence="8">
    <location>
        <begin position="153"/>
        <end position="218"/>
    </location>
</feature>
<dbReference type="PANTHER" id="PTHR43214:SF40">
    <property type="entry name" value="TRANSCRIPTIONAL REGULATORY PROTEIN LNRK"/>
    <property type="match status" value="1"/>
</dbReference>